<dbReference type="InterPro" id="IPR044822">
    <property type="entry name" value="Myb_DNA-bind_4"/>
</dbReference>
<dbReference type="AlphaFoldDB" id="A0AAV8XN14"/>
<dbReference type="Proteomes" id="UP001162156">
    <property type="component" value="Unassembled WGS sequence"/>
</dbReference>
<dbReference type="EMBL" id="JANEYF010003008">
    <property type="protein sequence ID" value="KAJ8940275.1"/>
    <property type="molecule type" value="Genomic_DNA"/>
</dbReference>
<dbReference type="Gene3D" id="1.10.10.60">
    <property type="entry name" value="Homeodomain-like"/>
    <property type="match status" value="1"/>
</dbReference>
<gene>
    <name evidence="3" type="ORF">NQ314_010770</name>
</gene>
<keyword evidence="4" id="KW-1185">Reference proteome</keyword>
<sequence length="145" mass="17137">MQLVSSCNETAWSHNATLILIDLYKRYRNKVGTFEIRNLKKQWEVIASEVNSILNNNFTPAQVENQWRVLERYYKKVIDNNNKTGRSQKLFTYEKEMDEIYEKKRNMHPELLLDSNIVQIPKSTENSTLGNKSFKEQGEFSLTNK</sequence>
<comment type="caution">
    <text evidence="3">The sequence shown here is derived from an EMBL/GenBank/DDBJ whole genome shotgun (WGS) entry which is preliminary data.</text>
</comment>
<organism evidence="3 4">
    <name type="scientific">Rhamnusium bicolor</name>
    <dbReference type="NCBI Taxonomy" id="1586634"/>
    <lineage>
        <taxon>Eukaryota</taxon>
        <taxon>Metazoa</taxon>
        <taxon>Ecdysozoa</taxon>
        <taxon>Arthropoda</taxon>
        <taxon>Hexapoda</taxon>
        <taxon>Insecta</taxon>
        <taxon>Pterygota</taxon>
        <taxon>Neoptera</taxon>
        <taxon>Endopterygota</taxon>
        <taxon>Coleoptera</taxon>
        <taxon>Polyphaga</taxon>
        <taxon>Cucujiformia</taxon>
        <taxon>Chrysomeloidea</taxon>
        <taxon>Cerambycidae</taxon>
        <taxon>Lepturinae</taxon>
        <taxon>Rhagiini</taxon>
        <taxon>Rhamnusium</taxon>
    </lineage>
</organism>
<dbReference type="Pfam" id="PF13837">
    <property type="entry name" value="Myb_DNA-bind_4"/>
    <property type="match status" value="1"/>
</dbReference>
<reference evidence="3" key="1">
    <citation type="journal article" date="2023" name="Insect Mol. Biol.">
        <title>Genome sequencing provides insights into the evolution of gene families encoding plant cell wall-degrading enzymes in longhorned beetles.</title>
        <authorList>
            <person name="Shin N.R."/>
            <person name="Okamura Y."/>
            <person name="Kirsch R."/>
            <person name="Pauchet Y."/>
        </authorList>
    </citation>
    <scope>NUCLEOTIDE SEQUENCE</scope>
    <source>
        <strain evidence="3">RBIC_L_NR</strain>
    </source>
</reference>
<evidence type="ECO:0000313" key="4">
    <source>
        <dbReference type="Proteomes" id="UP001162156"/>
    </source>
</evidence>
<feature type="region of interest" description="Disordered" evidence="1">
    <location>
        <begin position="124"/>
        <end position="145"/>
    </location>
</feature>
<name>A0AAV8XN14_9CUCU</name>
<feature type="domain" description="Myb/SANT-like DNA-binding" evidence="2">
    <location>
        <begin position="11"/>
        <end position="99"/>
    </location>
</feature>
<evidence type="ECO:0000313" key="3">
    <source>
        <dbReference type="EMBL" id="KAJ8940275.1"/>
    </source>
</evidence>
<evidence type="ECO:0000256" key="1">
    <source>
        <dbReference type="SAM" id="MobiDB-lite"/>
    </source>
</evidence>
<evidence type="ECO:0000259" key="2">
    <source>
        <dbReference type="Pfam" id="PF13837"/>
    </source>
</evidence>
<protein>
    <recommendedName>
        <fullName evidence="2">Myb/SANT-like DNA-binding domain-containing protein</fullName>
    </recommendedName>
</protein>
<proteinExistence type="predicted"/>
<accession>A0AAV8XN14</accession>